<accession>A0ABW4YND2</accession>
<proteinExistence type="inferred from homology"/>
<evidence type="ECO:0000256" key="3">
    <source>
        <dbReference type="ARBA" id="ARBA00022475"/>
    </source>
</evidence>
<dbReference type="RefSeq" id="WP_377774046.1">
    <property type="nucleotide sequence ID" value="NZ_JBHUHO010000035.1"/>
</dbReference>
<feature type="transmembrane region" description="Helical" evidence="7">
    <location>
        <begin position="250"/>
        <end position="272"/>
    </location>
</feature>
<feature type="transmembrane region" description="Helical" evidence="7">
    <location>
        <begin position="293"/>
        <end position="316"/>
    </location>
</feature>
<feature type="transmembrane region" description="Helical" evidence="7">
    <location>
        <begin position="192"/>
        <end position="209"/>
    </location>
</feature>
<feature type="transmembrane region" description="Helical" evidence="7">
    <location>
        <begin position="214"/>
        <end position="230"/>
    </location>
</feature>
<evidence type="ECO:0000256" key="4">
    <source>
        <dbReference type="ARBA" id="ARBA00022692"/>
    </source>
</evidence>
<evidence type="ECO:0000256" key="2">
    <source>
        <dbReference type="ARBA" id="ARBA00010157"/>
    </source>
</evidence>
<evidence type="ECO:0000259" key="8">
    <source>
        <dbReference type="PROSITE" id="PS50156"/>
    </source>
</evidence>
<feature type="transmembrane region" description="Helical" evidence="7">
    <location>
        <begin position="20"/>
        <end position="39"/>
    </location>
</feature>
<comment type="similarity">
    <text evidence="2">Belongs to the resistance-nodulation-cell division (RND) (TC 2.A.6) family. MmpL subfamily.</text>
</comment>
<evidence type="ECO:0000256" key="1">
    <source>
        <dbReference type="ARBA" id="ARBA00004651"/>
    </source>
</evidence>
<dbReference type="PROSITE" id="PS50156">
    <property type="entry name" value="SSD"/>
    <property type="match status" value="1"/>
</dbReference>
<evidence type="ECO:0000313" key="9">
    <source>
        <dbReference type="EMBL" id="MFD2117153.1"/>
    </source>
</evidence>
<dbReference type="Proteomes" id="UP001597362">
    <property type="component" value="Unassembled WGS sequence"/>
</dbReference>
<organism evidence="9 10">
    <name type="scientific">Paenibacillus yanchengensis</name>
    <dbReference type="NCBI Taxonomy" id="2035833"/>
    <lineage>
        <taxon>Bacteria</taxon>
        <taxon>Bacillati</taxon>
        <taxon>Bacillota</taxon>
        <taxon>Bacilli</taxon>
        <taxon>Bacillales</taxon>
        <taxon>Paenibacillaceae</taxon>
        <taxon>Paenibacillus</taxon>
    </lineage>
</organism>
<dbReference type="PANTHER" id="PTHR33406:SF6">
    <property type="entry name" value="MEMBRANE PROTEIN YDGH-RELATED"/>
    <property type="match status" value="1"/>
</dbReference>
<dbReference type="SUPFAM" id="SSF82866">
    <property type="entry name" value="Multidrug efflux transporter AcrB transmembrane domain"/>
    <property type="match status" value="2"/>
</dbReference>
<dbReference type="InterPro" id="IPR000731">
    <property type="entry name" value="SSD"/>
</dbReference>
<protein>
    <submittedName>
        <fullName evidence="9">MMPL family transporter</fullName>
    </submittedName>
</protein>
<keyword evidence="6 7" id="KW-0472">Membrane</keyword>
<feature type="domain" description="SSD" evidence="8">
    <location>
        <begin position="587"/>
        <end position="721"/>
    </location>
</feature>
<keyword evidence="10" id="KW-1185">Reference proteome</keyword>
<evidence type="ECO:0000256" key="5">
    <source>
        <dbReference type="ARBA" id="ARBA00022989"/>
    </source>
</evidence>
<feature type="transmembrane region" description="Helical" evidence="7">
    <location>
        <begin position="564"/>
        <end position="581"/>
    </location>
</feature>
<keyword evidence="4 7" id="KW-0812">Transmembrane</keyword>
<feature type="transmembrane region" description="Helical" evidence="7">
    <location>
        <begin position="322"/>
        <end position="349"/>
    </location>
</feature>
<comment type="subcellular location">
    <subcellularLocation>
        <location evidence="1">Cell membrane</location>
        <topology evidence="1">Multi-pass membrane protein</topology>
    </subcellularLocation>
</comment>
<feature type="transmembrane region" description="Helical" evidence="7">
    <location>
        <begin position="693"/>
        <end position="715"/>
    </location>
</feature>
<dbReference type="PANTHER" id="PTHR33406">
    <property type="entry name" value="MEMBRANE PROTEIN MJ1562-RELATED"/>
    <property type="match status" value="1"/>
</dbReference>
<reference evidence="10" key="1">
    <citation type="journal article" date="2019" name="Int. J. Syst. Evol. Microbiol.">
        <title>The Global Catalogue of Microorganisms (GCM) 10K type strain sequencing project: providing services to taxonomists for standard genome sequencing and annotation.</title>
        <authorList>
            <consortium name="The Broad Institute Genomics Platform"/>
            <consortium name="The Broad Institute Genome Sequencing Center for Infectious Disease"/>
            <person name="Wu L."/>
            <person name="Ma J."/>
        </authorList>
    </citation>
    <scope>NUCLEOTIDE SEQUENCE [LARGE SCALE GENOMIC DNA]</scope>
    <source>
        <strain evidence="10">GH52</strain>
    </source>
</reference>
<dbReference type="Pfam" id="PF03176">
    <property type="entry name" value="MMPL"/>
    <property type="match status" value="2"/>
</dbReference>
<dbReference type="Gene3D" id="1.20.1640.10">
    <property type="entry name" value="Multidrug efflux transporter AcrB transmembrane domain"/>
    <property type="match status" value="2"/>
</dbReference>
<keyword evidence="3" id="KW-1003">Cell membrane</keyword>
<evidence type="ECO:0000256" key="7">
    <source>
        <dbReference type="SAM" id="Phobius"/>
    </source>
</evidence>
<feature type="transmembrane region" description="Helical" evidence="7">
    <location>
        <begin position="626"/>
        <end position="647"/>
    </location>
</feature>
<sequence>MLKQLNKLTGWASSRKGSKIVLIVWLAAIVIVSGIAPTAKNYSISAGEGSIHENTPSAIAKQIMDKHYPTDDGLPALVVFYKPDGINEEGRKEIVAFSEWISSSEKPENIGGTLPFHFLPENVQDQMFSENNTTFLYHFSMKKDLNTDEVHDSLEEIKQWISKNSTVGMQVEITGPAGIASDTLSLFRNADFVLLFATVGLILVLLLAIYRSPLLALIPLVVAALVYQMVDRVIGFAGQQGWFVIDSQALSIMMILLFAVLTDYCLFVFSRYREELKRVGDKFDAMKLAMSKVGEPILFSGGTILGSMLILFAAIFKPYHNFAPVFSIAVIFILLGGLTLIPAIFSLLGRKSFWPFVPKLETEEKVNKQGIWGKVASAVVKRPAIFASILLLIMLAASINATNMKYSFNLMKSFPDDLSSRIGFELLEENFPKGKLAPVHIVLTSEKEIIIDEPFLQNVTKLLEDINGVGGIDSISPQVTPEMAQADATLPRNFLSGDKHAIKFEVTLSDNPYDKEALQVVEALQKNKDQMLQDSGLGGGYFDYYVAGQTAEQLDVSNMNTRDMILIFSLIAGAIVIMLAFQTRSIWLSVLMTSTILLSYVATLGLGWLVFENILGYDAISYRIPVYTFIFLVTLGVDYNIMLVSRIREEAAKHEWKHAIQIALEKTGGVISSAGLILAATFAVLITQPMQELFLFGIIMAIGIIIDTFLVRGILLPSILAMKRKSSEN</sequence>
<name>A0ABW4YND2_9BACL</name>
<evidence type="ECO:0000256" key="6">
    <source>
        <dbReference type="ARBA" id="ARBA00023136"/>
    </source>
</evidence>
<dbReference type="InterPro" id="IPR004869">
    <property type="entry name" value="MMPL_dom"/>
</dbReference>
<keyword evidence="5 7" id="KW-1133">Transmembrane helix</keyword>
<evidence type="ECO:0000313" key="10">
    <source>
        <dbReference type="Proteomes" id="UP001597362"/>
    </source>
</evidence>
<feature type="transmembrane region" description="Helical" evidence="7">
    <location>
        <begin position="384"/>
        <end position="402"/>
    </location>
</feature>
<feature type="transmembrane region" description="Helical" evidence="7">
    <location>
        <begin position="668"/>
        <end position="687"/>
    </location>
</feature>
<gene>
    <name evidence="9" type="ORF">ACFSJH_15590</name>
</gene>
<comment type="caution">
    <text evidence="9">The sequence shown here is derived from an EMBL/GenBank/DDBJ whole genome shotgun (WGS) entry which is preliminary data.</text>
</comment>
<dbReference type="InterPro" id="IPR050545">
    <property type="entry name" value="Mycobact_MmpL"/>
</dbReference>
<feature type="transmembrane region" description="Helical" evidence="7">
    <location>
        <begin position="588"/>
        <end position="611"/>
    </location>
</feature>
<dbReference type="EMBL" id="JBHUHO010000035">
    <property type="protein sequence ID" value="MFD2117153.1"/>
    <property type="molecule type" value="Genomic_DNA"/>
</dbReference>